<keyword evidence="3" id="KW-1185">Reference proteome</keyword>
<dbReference type="OrthoDB" id="1742801at2759"/>
<dbReference type="PANTHER" id="PTHR12741:SF47">
    <property type="entry name" value="CALLOSE SYNTHASE 9"/>
    <property type="match status" value="1"/>
</dbReference>
<evidence type="ECO:0000259" key="1">
    <source>
        <dbReference type="Pfam" id="PF02364"/>
    </source>
</evidence>
<dbReference type="GO" id="GO:0005886">
    <property type="term" value="C:plasma membrane"/>
    <property type="evidence" value="ECO:0007669"/>
    <property type="project" value="TreeGrafter"/>
</dbReference>
<reference evidence="2 3" key="1">
    <citation type="journal article" date="2015" name="Proc. Natl. Acad. Sci. U.S.A.">
        <title>The resurrection genome of Boea hygrometrica: A blueprint for survival of dehydration.</title>
        <authorList>
            <person name="Xiao L."/>
            <person name="Yang G."/>
            <person name="Zhang L."/>
            <person name="Yang X."/>
            <person name="Zhao S."/>
            <person name="Ji Z."/>
            <person name="Zhou Q."/>
            <person name="Hu M."/>
            <person name="Wang Y."/>
            <person name="Chen M."/>
            <person name="Xu Y."/>
            <person name="Jin H."/>
            <person name="Xiao X."/>
            <person name="Hu G."/>
            <person name="Bao F."/>
            <person name="Hu Y."/>
            <person name="Wan P."/>
            <person name="Li L."/>
            <person name="Deng X."/>
            <person name="Kuang T."/>
            <person name="Xiang C."/>
            <person name="Zhu J.K."/>
            <person name="Oliver M.J."/>
            <person name="He Y."/>
        </authorList>
    </citation>
    <scope>NUCLEOTIDE SEQUENCE [LARGE SCALE GENOMIC DNA]</scope>
    <source>
        <strain evidence="3">cv. XS01</strain>
    </source>
</reference>
<dbReference type="EMBL" id="KV009756">
    <property type="protein sequence ID" value="KZV29019.1"/>
    <property type="molecule type" value="Genomic_DNA"/>
</dbReference>
<organism evidence="2 3">
    <name type="scientific">Dorcoceras hygrometricum</name>
    <dbReference type="NCBI Taxonomy" id="472368"/>
    <lineage>
        <taxon>Eukaryota</taxon>
        <taxon>Viridiplantae</taxon>
        <taxon>Streptophyta</taxon>
        <taxon>Embryophyta</taxon>
        <taxon>Tracheophyta</taxon>
        <taxon>Spermatophyta</taxon>
        <taxon>Magnoliopsida</taxon>
        <taxon>eudicotyledons</taxon>
        <taxon>Gunneridae</taxon>
        <taxon>Pentapetalae</taxon>
        <taxon>asterids</taxon>
        <taxon>lamiids</taxon>
        <taxon>Lamiales</taxon>
        <taxon>Gesneriaceae</taxon>
        <taxon>Didymocarpoideae</taxon>
        <taxon>Trichosporeae</taxon>
        <taxon>Loxocarpinae</taxon>
        <taxon>Dorcoceras</taxon>
    </lineage>
</organism>
<evidence type="ECO:0000313" key="2">
    <source>
        <dbReference type="EMBL" id="KZV29019.1"/>
    </source>
</evidence>
<name>A0A2Z7BB37_9LAMI</name>
<sequence length="200" mass="22299">MQMLLIEFHINISEDIYSGSNLTLRQESVTHQGYIQVGKGRDVGLNQIALFAGKVAGGNGEQVLSRDIYRVYLELSGVDKTILDRAQISQNTSLSAALNSQFRFQVGVFTAVPMILGSILEQGFRREVSFVTMQFQRCTAFFTFSLGTRTHYFGRTILQSGAKYQVTGGGFVVRHIRFTEIFCDRRGIGVHHAGLLPIVK</sequence>
<dbReference type="AlphaFoldDB" id="A0A2Z7BB37"/>
<feature type="domain" description="Glycosyl transferase 48" evidence="1">
    <location>
        <begin position="84"/>
        <end position="182"/>
    </location>
</feature>
<dbReference type="GO" id="GO:0003843">
    <property type="term" value="F:1,3-beta-D-glucan synthase activity"/>
    <property type="evidence" value="ECO:0007669"/>
    <property type="project" value="InterPro"/>
</dbReference>
<feature type="domain" description="Glycosyl transferase 48" evidence="1">
    <location>
        <begin position="10"/>
        <end position="73"/>
    </location>
</feature>
<dbReference type="Pfam" id="PF02364">
    <property type="entry name" value="Glucan_synthase"/>
    <property type="match status" value="2"/>
</dbReference>
<evidence type="ECO:0000313" key="3">
    <source>
        <dbReference type="Proteomes" id="UP000250235"/>
    </source>
</evidence>
<protein>
    <submittedName>
        <fullName evidence="2">Callose synthase 9-like</fullName>
    </submittedName>
</protein>
<gene>
    <name evidence="2" type="ORF">F511_43895</name>
</gene>
<dbReference type="Proteomes" id="UP000250235">
    <property type="component" value="Unassembled WGS sequence"/>
</dbReference>
<dbReference type="GO" id="GO:0006075">
    <property type="term" value="P:(1-&gt;3)-beta-D-glucan biosynthetic process"/>
    <property type="evidence" value="ECO:0007669"/>
    <property type="project" value="InterPro"/>
</dbReference>
<dbReference type="PANTHER" id="PTHR12741">
    <property type="entry name" value="LYST-INTERACTING PROTEIN LIP5 DOPAMINE RESPONSIVE PROTEIN DRG-1"/>
    <property type="match status" value="1"/>
</dbReference>
<dbReference type="GO" id="GO:0000148">
    <property type="term" value="C:1,3-beta-D-glucan synthase complex"/>
    <property type="evidence" value="ECO:0007669"/>
    <property type="project" value="InterPro"/>
</dbReference>
<dbReference type="InterPro" id="IPR003440">
    <property type="entry name" value="Glyco_trans_48_dom"/>
</dbReference>
<accession>A0A2Z7BB37</accession>
<proteinExistence type="predicted"/>